<gene>
    <name evidence="1" type="ORF">ZEAMMB73_Zm00001d027447</name>
</gene>
<protein>
    <submittedName>
        <fullName evidence="1">Det1 complexing ubiquitin ligase</fullName>
    </submittedName>
</protein>
<dbReference type="AlphaFoldDB" id="A0A1D6JM73"/>
<sequence length="99" mass="11190">MIVRLYGAHDIFSGRVICEQLDNSKHLNGYFSHRLLVRCSDNSRDIPICIADKCTEQTVGILLTIYMHDNSSLSLSLSLSLSSKFPCTYHTTALFYICI</sequence>
<proteinExistence type="predicted"/>
<accession>A0A1D6JM73</accession>
<keyword evidence="1" id="KW-0436">Ligase</keyword>
<reference evidence="1" key="1">
    <citation type="submission" date="2015-12" db="EMBL/GenBank/DDBJ databases">
        <title>Update maize B73 reference genome by single molecule sequencing technologies.</title>
        <authorList>
            <consortium name="Maize Genome Sequencing Project"/>
            <person name="Ware D."/>
        </authorList>
    </citation>
    <scope>NUCLEOTIDE SEQUENCE [LARGE SCALE GENOMIC DNA]</scope>
    <source>
        <tissue evidence="1">Seedling</tissue>
    </source>
</reference>
<dbReference type="EMBL" id="CM007647">
    <property type="protein sequence ID" value="ONL93166.1"/>
    <property type="molecule type" value="Genomic_DNA"/>
</dbReference>
<dbReference type="GO" id="GO:0016874">
    <property type="term" value="F:ligase activity"/>
    <property type="evidence" value="ECO:0007669"/>
    <property type="project" value="UniProtKB-KW"/>
</dbReference>
<dbReference type="EMBL" id="CM007647">
    <property type="protein sequence ID" value="ONL93170.1"/>
    <property type="molecule type" value="Genomic_DNA"/>
</dbReference>
<dbReference type="EMBL" id="CM007647">
    <property type="protein sequence ID" value="ONL93165.1"/>
    <property type="molecule type" value="Genomic_DNA"/>
</dbReference>
<name>A0A1D6JM73_MAIZE</name>
<organism evidence="1">
    <name type="scientific">Zea mays</name>
    <name type="common">Maize</name>
    <dbReference type="NCBI Taxonomy" id="4577"/>
    <lineage>
        <taxon>Eukaryota</taxon>
        <taxon>Viridiplantae</taxon>
        <taxon>Streptophyta</taxon>
        <taxon>Embryophyta</taxon>
        <taxon>Tracheophyta</taxon>
        <taxon>Spermatophyta</taxon>
        <taxon>Magnoliopsida</taxon>
        <taxon>Liliopsida</taxon>
        <taxon>Poales</taxon>
        <taxon>Poaceae</taxon>
        <taxon>PACMAD clade</taxon>
        <taxon>Panicoideae</taxon>
        <taxon>Andropogonodae</taxon>
        <taxon>Andropogoneae</taxon>
        <taxon>Tripsacinae</taxon>
        <taxon>Zea</taxon>
    </lineage>
</organism>
<dbReference type="ExpressionAtlas" id="A0A1D6JM73">
    <property type="expression patterns" value="baseline and differential"/>
</dbReference>
<evidence type="ECO:0000313" key="1">
    <source>
        <dbReference type="EMBL" id="ONL93165.1"/>
    </source>
</evidence>